<dbReference type="CDD" id="cd11614">
    <property type="entry name" value="SAF_CpaB_FlgA_like"/>
    <property type="match status" value="1"/>
</dbReference>
<reference evidence="3 4" key="1">
    <citation type="submission" date="2021-01" db="EMBL/GenBank/DDBJ databases">
        <title>Sequencing the genomes of 1000 actinobacteria strains.</title>
        <authorList>
            <person name="Klenk H.-P."/>
        </authorList>
    </citation>
    <scope>NUCLEOTIDE SEQUENCE [LARGE SCALE GENOMIC DNA]</scope>
    <source>
        <strain evidence="3 4">DSM 18662</strain>
    </source>
</reference>
<keyword evidence="1" id="KW-0812">Transmembrane</keyword>
<evidence type="ECO:0000313" key="4">
    <source>
        <dbReference type="Proteomes" id="UP000704762"/>
    </source>
</evidence>
<feature type="domain" description="SAF" evidence="2">
    <location>
        <begin position="44"/>
        <end position="107"/>
    </location>
</feature>
<dbReference type="InterPro" id="IPR013974">
    <property type="entry name" value="SAF"/>
</dbReference>
<evidence type="ECO:0000313" key="3">
    <source>
        <dbReference type="EMBL" id="MBM7798881.1"/>
    </source>
</evidence>
<keyword evidence="4" id="KW-1185">Reference proteome</keyword>
<evidence type="ECO:0000259" key="2">
    <source>
        <dbReference type="SMART" id="SM00858"/>
    </source>
</evidence>
<accession>A0ABS2RIQ9</accession>
<dbReference type="SMART" id="SM00858">
    <property type="entry name" value="SAF"/>
    <property type="match status" value="1"/>
</dbReference>
<organism evidence="3 4">
    <name type="scientific">Microlunatus panaciterrae</name>
    <dbReference type="NCBI Taxonomy" id="400768"/>
    <lineage>
        <taxon>Bacteria</taxon>
        <taxon>Bacillati</taxon>
        <taxon>Actinomycetota</taxon>
        <taxon>Actinomycetes</taxon>
        <taxon>Propionibacteriales</taxon>
        <taxon>Propionibacteriaceae</taxon>
        <taxon>Microlunatus</taxon>
    </lineage>
</organism>
<gene>
    <name evidence="3" type="ORF">JOE57_001802</name>
</gene>
<dbReference type="EMBL" id="JAFBCF010000001">
    <property type="protein sequence ID" value="MBM7798881.1"/>
    <property type="molecule type" value="Genomic_DNA"/>
</dbReference>
<dbReference type="Proteomes" id="UP000704762">
    <property type="component" value="Unassembled WGS sequence"/>
</dbReference>
<sequence length="209" mass="21255">MPGVPAAPPVRFRRSPKWIAVGIIALCLGGLASLFVYHDVSQAQTVVVVARTVHRGAVIRAGDLTTATVGNTPGVRTVSADQLSVLVGQHATVDLMAGSLLSAGAVGSVTVPAANHSVIGIRLVSGRAPVGHLPSSGPVRLVALPPGGADPSFRDSYTNMIIKAKVIDTTDGPDGLSIVLNVELPEGQASAAALLAAQERLVVVRDSEG</sequence>
<comment type="caution">
    <text evidence="3">The sequence shown here is derived from an EMBL/GenBank/DDBJ whole genome shotgun (WGS) entry which is preliminary data.</text>
</comment>
<keyword evidence="1" id="KW-1133">Transmembrane helix</keyword>
<name>A0ABS2RIQ9_9ACTN</name>
<evidence type="ECO:0000256" key="1">
    <source>
        <dbReference type="SAM" id="Phobius"/>
    </source>
</evidence>
<proteinExistence type="predicted"/>
<keyword evidence="1" id="KW-0472">Membrane</keyword>
<dbReference type="RefSeq" id="WP_204917376.1">
    <property type="nucleotide sequence ID" value="NZ_BAAAQP010000002.1"/>
</dbReference>
<dbReference type="Pfam" id="PF08666">
    <property type="entry name" value="SAF"/>
    <property type="match status" value="1"/>
</dbReference>
<protein>
    <recommendedName>
        <fullName evidence="2">SAF domain-containing protein</fullName>
    </recommendedName>
</protein>
<feature type="transmembrane region" description="Helical" evidence="1">
    <location>
        <begin position="18"/>
        <end position="37"/>
    </location>
</feature>